<evidence type="ECO:0000313" key="6">
    <source>
        <dbReference type="EMBL" id="PSH56442.1"/>
    </source>
</evidence>
<dbReference type="InterPro" id="IPR058624">
    <property type="entry name" value="MdtA-like_HH"/>
</dbReference>
<evidence type="ECO:0000259" key="5">
    <source>
        <dbReference type="Pfam" id="PF25954"/>
    </source>
</evidence>
<dbReference type="NCBIfam" id="TIGR01730">
    <property type="entry name" value="RND_mfp"/>
    <property type="match status" value="1"/>
</dbReference>
<gene>
    <name evidence="6" type="ORF">CU103_29700</name>
</gene>
<dbReference type="PROSITE" id="PS51257">
    <property type="entry name" value="PROKAR_LIPOPROTEIN"/>
    <property type="match status" value="1"/>
</dbReference>
<comment type="similarity">
    <text evidence="1">Belongs to the membrane fusion protein (MFP) (TC 8.A.1) family.</text>
</comment>
<protein>
    <submittedName>
        <fullName evidence="6">Efflux transporter periplasmic adaptor subunit</fullName>
    </submittedName>
</protein>
<reference evidence="7" key="1">
    <citation type="submission" date="2017-11" db="EMBL/GenBank/DDBJ databases">
        <authorList>
            <person name="Kuznetsova I."/>
            <person name="Sazanova A."/>
            <person name="Chirak E."/>
            <person name="Safronova V."/>
            <person name="Willems A."/>
        </authorList>
    </citation>
    <scope>NUCLEOTIDE SEQUENCE [LARGE SCALE GENOMIC DNA]</scope>
    <source>
        <strain evidence="7">CCBAU 03422</strain>
    </source>
</reference>
<dbReference type="Pfam" id="PF25954">
    <property type="entry name" value="Beta-barrel_RND_2"/>
    <property type="match status" value="1"/>
</dbReference>
<proteinExistence type="inferred from homology"/>
<keyword evidence="3" id="KW-0732">Signal</keyword>
<dbReference type="Gene3D" id="2.40.420.20">
    <property type="match status" value="1"/>
</dbReference>
<dbReference type="AlphaFoldDB" id="A0A2P7AQF0"/>
<dbReference type="PANTHER" id="PTHR30469:SF15">
    <property type="entry name" value="HLYD FAMILY OF SECRETION PROTEINS"/>
    <property type="match status" value="1"/>
</dbReference>
<dbReference type="GO" id="GO:0015562">
    <property type="term" value="F:efflux transmembrane transporter activity"/>
    <property type="evidence" value="ECO:0007669"/>
    <property type="project" value="TreeGrafter"/>
</dbReference>
<comment type="caution">
    <text evidence="6">The sequence shown here is derived from an EMBL/GenBank/DDBJ whole genome shotgun (WGS) entry which is preliminary data.</text>
</comment>
<evidence type="ECO:0000259" key="4">
    <source>
        <dbReference type="Pfam" id="PF25876"/>
    </source>
</evidence>
<evidence type="ECO:0000313" key="7">
    <source>
        <dbReference type="Proteomes" id="UP000241764"/>
    </source>
</evidence>
<dbReference type="Gene3D" id="1.10.287.470">
    <property type="entry name" value="Helix hairpin bin"/>
    <property type="match status" value="1"/>
</dbReference>
<keyword evidence="7" id="KW-1185">Reference proteome</keyword>
<dbReference type="RefSeq" id="WP_106667632.1">
    <property type="nucleotide sequence ID" value="NZ_PGGM01000022.1"/>
</dbReference>
<feature type="signal peptide" evidence="3">
    <location>
        <begin position="1"/>
        <end position="28"/>
    </location>
</feature>
<dbReference type="Pfam" id="PF25876">
    <property type="entry name" value="HH_MFP_RND"/>
    <property type="match status" value="1"/>
</dbReference>
<dbReference type="Gene3D" id="2.40.30.170">
    <property type="match status" value="1"/>
</dbReference>
<evidence type="ECO:0000256" key="1">
    <source>
        <dbReference type="ARBA" id="ARBA00009477"/>
    </source>
</evidence>
<name>A0A2P7AQF0_9HYPH</name>
<feature type="coiled-coil region" evidence="2">
    <location>
        <begin position="132"/>
        <end position="166"/>
    </location>
</feature>
<sequence>MSHCRFHCSISVLALVALLAGCNQDASSGELAGPRPVKSVAASATQAQTVRFPGVVQAGVQTDLAFRTLGRVVSRKAGVGDLVRAGDVVAGIDPLALELAVRSAEADLRSAEAHRGNALLTQERKQRLASTSAASAADLDLAEQELKSAQANVAKANAGLAKAREQLGYAELKAEFDGVVAATSVEVGQTATAGEPVLTLARLDQRDVIVDVPEEYLRSVRVGDHFDIALQLDDTLRTSGVLREIGPQADAGTRTHRLKIAIDKAPDVFRLGSVVTATPPKAQQGLPVVLPATALVKSDGTDRVWVVDPATHTVSLRPVRLDISPTGVRSIRVLSGLKDGEEVVVAGVNQLAEGQAVRTQQEQRP</sequence>
<dbReference type="GO" id="GO:1990281">
    <property type="term" value="C:efflux pump complex"/>
    <property type="evidence" value="ECO:0007669"/>
    <property type="project" value="TreeGrafter"/>
</dbReference>
<organism evidence="6 7">
    <name type="scientific">Phyllobacterium sophorae</name>
    <dbReference type="NCBI Taxonomy" id="1520277"/>
    <lineage>
        <taxon>Bacteria</taxon>
        <taxon>Pseudomonadati</taxon>
        <taxon>Pseudomonadota</taxon>
        <taxon>Alphaproteobacteria</taxon>
        <taxon>Hyphomicrobiales</taxon>
        <taxon>Phyllobacteriaceae</taxon>
        <taxon>Phyllobacterium</taxon>
    </lineage>
</organism>
<dbReference type="OrthoDB" id="7422354at2"/>
<dbReference type="InterPro" id="IPR006143">
    <property type="entry name" value="RND_pump_MFP"/>
</dbReference>
<dbReference type="EMBL" id="PGGM01000022">
    <property type="protein sequence ID" value="PSH56442.1"/>
    <property type="molecule type" value="Genomic_DNA"/>
</dbReference>
<dbReference type="PANTHER" id="PTHR30469">
    <property type="entry name" value="MULTIDRUG RESISTANCE PROTEIN MDTA"/>
    <property type="match status" value="1"/>
</dbReference>
<accession>A0A2P7AQF0</accession>
<dbReference type="Proteomes" id="UP000241764">
    <property type="component" value="Unassembled WGS sequence"/>
</dbReference>
<dbReference type="SUPFAM" id="SSF111369">
    <property type="entry name" value="HlyD-like secretion proteins"/>
    <property type="match status" value="1"/>
</dbReference>
<dbReference type="InterPro" id="IPR058792">
    <property type="entry name" value="Beta-barrel_RND_2"/>
</dbReference>
<keyword evidence="2" id="KW-0175">Coiled coil</keyword>
<feature type="domain" description="Multidrug resistance protein MdtA-like alpha-helical hairpin" evidence="4">
    <location>
        <begin position="102"/>
        <end position="170"/>
    </location>
</feature>
<evidence type="ECO:0000256" key="2">
    <source>
        <dbReference type="SAM" id="Coils"/>
    </source>
</evidence>
<feature type="chain" id="PRO_5015122843" evidence="3">
    <location>
        <begin position="29"/>
        <end position="365"/>
    </location>
</feature>
<dbReference type="Gene3D" id="2.40.50.100">
    <property type="match status" value="1"/>
</dbReference>
<evidence type="ECO:0000256" key="3">
    <source>
        <dbReference type="SAM" id="SignalP"/>
    </source>
</evidence>
<feature type="domain" description="CusB-like beta-barrel" evidence="5">
    <location>
        <begin position="208"/>
        <end position="266"/>
    </location>
</feature>